<evidence type="ECO:0000313" key="2">
    <source>
        <dbReference type="Proteomes" id="UP001060170"/>
    </source>
</evidence>
<protein>
    <submittedName>
        <fullName evidence="1">Uncharacterized protein</fullName>
    </submittedName>
</protein>
<organism evidence="1 2">
    <name type="scientific">Puccinia striiformis f. sp. tritici</name>
    <dbReference type="NCBI Taxonomy" id="168172"/>
    <lineage>
        <taxon>Eukaryota</taxon>
        <taxon>Fungi</taxon>
        <taxon>Dikarya</taxon>
        <taxon>Basidiomycota</taxon>
        <taxon>Pucciniomycotina</taxon>
        <taxon>Pucciniomycetes</taxon>
        <taxon>Pucciniales</taxon>
        <taxon>Pucciniaceae</taxon>
        <taxon>Puccinia</taxon>
    </lineage>
</organism>
<comment type="caution">
    <text evidence="1">The sequence shown here is derived from an EMBL/GenBank/DDBJ whole genome shotgun (WGS) entry which is preliminary data.</text>
</comment>
<name>A0ACC0DYM7_9BASI</name>
<reference evidence="2" key="1">
    <citation type="journal article" date="2018" name="BMC Genomics">
        <title>Genomic insights into host adaptation between the wheat stripe rust pathogen (Puccinia striiformis f. sp. tritici) and the barley stripe rust pathogen (Puccinia striiformis f. sp. hordei).</title>
        <authorList>
            <person name="Xia C."/>
            <person name="Wang M."/>
            <person name="Yin C."/>
            <person name="Cornejo O.E."/>
            <person name="Hulbert S.H."/>
            <person name="Chen X."/>
        </authorList>
    </citation>
    <scope>NUCLEOTIDE SEQUENCE [LARGE SCALE GENOMIC DNA]</scope>
    <source>
        <strain evidence="2">93-210</strain>
    </source>
</reference>
<keyword evidence="2" id="KW-1185">Reference proteome</keyword>
<feature type="non-terminal residue" evidence="1">
    <location>
        <position position="1"/>
    </location>
</feature>
<accession>A0ACC0DYM7</accession>
<dbReference type="EMBL" id="CM045877">
    <property type="protein sequence ID" value="KAI7941201.1"/>
    <property type="molecule type" value="Genomic_DNA"/>
</dbReference>
<reference evidence="1 2" key="3">
    <citation type="journal article" date="2022" name="Microbiol. Spectr.">
        <title>Folding features and dynamics of 3D genome architecture in plant fungal pathogens.</title>
        <authorList>
            <person name="Xia C."/>
        </authorList>
    </citation>
    <scope>NUCLEOTIDE SEQUENCE [LARGE SCALE GENOMIC DNA]</scope>
    <source>
        <strain evidence="1 2">93-210</strain>
    </source>
</reference>
<gene>
    <name evidence="1" type="ORF">MJO28_013486</name>
</gene>
<evidence type="ECO:0000313" key="1">
    <source>
        <dbReference type="EMBL" id="KAI7941201.1"/>
    </source>
</evidence>
<sequence>ILYELFSASEKTSSQSTHAELHSVSIRCNIRKVVSPQAASWEILRTGLKELKGAGMILKVKESEDVPRGSSLQTCWILEPRTLEALRTIKTLMTQAMSALGRKDDVIEAACRYFTEACGLAPLLFRMPKMRKSFGQLKRLACLELLGSRASAKRVSAMSYFATNRKIKSEYDDSEASFPRGQRQSRMGNPFVTTDRRGARGSYDTKEKKCNTFQINFATSKKRSASTASGGNAPKRFRSSSSSSSENSSTDEELVQRSLFTTGLSQGSSRDHSFPPKQQRLPRNSSRPSPIITQRIPNHSDHVAESSPLTSLLSGQGLLPLRRRNLSLTGTLAINDIPSHSGESSPLTSLASVDQVFINNAFCPGLSRESSLLSSPIFAEEVVSHASTSKVLETSQSRISMPATDSLNLGETMPTNNHQCPVEPHELNINDGSQIYDTFNPLTNDPIVASAFTANGIPQERVASQTQNSTNATRSSQYVEAVDFHRSEAFDTSQGSQDPLSSGARGVDAPTVIAGDGSSEPVEIISIPDSEVSAAENDEDIIMEEQEHLPASLNYDDFSGVLGKLIDTQKPSTIVSSYLNGRVPQSLPVRTLHRLERVMNEDHERISQLEEEKRRLHLSNIELENQWSRPTGASWFPQFELMLIFFLILRICREVVKILVERSSSIIETKNKIFCCCRDRCISLNDQNGTQNTIDKAKLPAGSCLSLFKDHVDSMLAIAHVIGEKMIIYENLQSDSNNKDEEISSQEQEISGKWELIKEQIQILQNDKRKPVLAAPLIFNLTHASQLFKRNGYERMGLDEDTHLGDGVPSSSRGAMIKITKGWGEAVEAIDAISPLSPNFLQRASEFDPRRVLSGGPIERDEGETSNRHPLNPSILTITQGLKKSLEESNIENQKLASEKIDRRKPRVGKKEESNSRNPFIMGVSLNSKRTPASPFSLHALPRRNISVRPSGTQSAGIHAFIVYILYIAARFVHWRFCSPPIEQHPSCKGDAETEIDAILVVAFPISLRAIGKRTVFNLEKLCCCQASWRLESPRPHLQIAVTVRSRLMFWVGLGLSSAADSPIGSELGRLPLTMADAGSFTAVSVRVSVRLGVSPLDRQQNHTRQASIQHPRDFHPSRSQLAIQNEQRKTQTASSSNQSTKGQPRRKEIKRPKGFTANGGPAGDDKKLQAALKKLNVQPMIGMEEVNMFKDEGSKILHFSNPKVHGAANVNTFAIHGNGVEKDLTELVPGILPQLGAESIANLRRLASSLGDLHQANSMSYKPPNMAVGANNDDDDVPALVDSFDVDEGAAPAETTAFESVD</sequence>
<dbReference type="Proteomes" id="UP001060170">
    <property type="component" value="Chromosome 13"/>
</dbReference>
<proteinExistence type="predicted"/>
<reference evidence="2" key="2">
    <citation type="journal article" date="2018" name="Mol. Plant Microbe Interact.">
        <title>Genome sequence resources for the wheat stripe rust pathogen (Puccinia striiformis f. sp. tritici) and the barley stripe rust pathogen (Puccinia striiformis f. sp. hordei).</title>
        <authorList>
            <person name="Xia C."/>
            <person name="Wang M."/>
            <person name="Yin C."/>
            <person name="Cornejo O.E."/>
            <person name="Hulbert S.H."/>
            <person name="Chen X."/>
        </authorList>
    </citation>
    <scope>NUCLEOTIDE SEQUENCE [LARGE SCALE GENOMIC DNA]</scope>
    <source>
        <strain evidence="2">93-210</strain>
    </source>
</reference>